<sequence>MKRVTGESSSWTEKKPLVVLSQHRGVGGELHVSHIVPPHHHLLELCFLFPGERSGRPP</sequence>
<organism evidence="1 2">
    <name type="scientific">Paraphaeosphaeria minitans</name>
    <dbReference type="NCBI Taxonomy" id="565426"/>
    <lineage>
        <taxon>Eukaryota</taxon>
        <taxon>Fungi</taxon>
        <taxon>Dikarya</taxon>
        <taxon>Ascomycota</taxon>
        <taxon>Pezizomycotina</taxon>
        <taxon>Dothideomycetes</taxon>
        <taxon>Pleosporomycetidae</taxon>
        <taxon>Pleosporales</taxon>
        <taxon>Massarineae</taxon>
        <taxon>Didymosphaeriaceae</taxon>
        <taxon>Paraphaeosphaeria</taxon>
    </lineage>
</organism>
<reference evidence="1" key="1">
    <citation type="journal article" date="2020" name="Mol. Plant Microbe Interact.">
        <title>Genome Sequence of the Biocontrol Agent Coniothyrium minitans strain Conio (IMI 134523).</title>
        <authorList>
            <person name="Patel D."/>
            <person name="Shittu T.A."/>
            <person name="Baroncelli R."/>
            <person name="Muthumeenakshi S."/>
            <person name="Osborne T.H."/>
            <person name="Janganan T.K."/>
            <person name="Sreenivasaprasad S."/>
        </authorList>
    </citation>
    <scope>NUCLEOTIDE SEQUENCE</scope>
    <source>
        <strain evidence="1">Conio</strain>
    </source>
</reference>
<keyword evidence="2" id="KW-1185">Reference proteome</keyword>
<dbReference type="AlphaFoldDB" id="A0A9P6G810"/>
<dbReference type="EMBL" id="WJXW01000014">
    <property type="protein sequence ID" value="KAF9730428.1"/>
    <property type="molecule type" value="Genomic_DNA"/>
</dbReference>
<evidence type="ECO:0000313" key="2">
    <source>
        <dbReference type="Proteomes" id="UP000756921"/>
    </source>
</evidence>
<dbReference type="OrthoDB" id="10523692at2759"/>
<comment type="caution">
    <text evidence="1">The sequence shown here is derived from an EMBL/GenBank/DDBJ whole genome shotgun (WGS) entry which is preliminary data.</text>
</comment>
<gene>
    <name evidence="1" type="ORF">PMIN01_11297</name>
</gene>
<protein>
    <submittedName>
        <fullName evidence="1">Uncharacterized protein</fullName>
    </submittedName>
</protein>
<name>A0A9P6G810_9PLEO</name>
<accession>A0A9P6G810</accession>
<proteinExistence type="predicted"/>
<evidence type="ECO:0000313" key="1">
    <source>
        <dbReference type="EMBL" id="KAF9730428.1"/>
    </source>
</evidence>
<dbReference type="Proteomes" id="UP000756921">
    <property type="component" value="Unassembled WGS sequence"/>
</dbReference>